<accession>A0ABN5PUB1</accession>
<protein>
    <submittedName>
        <fullName evidence="4">DUF4832 domain-containing protein</fullName>
    </submittedName>
</protein>
<dbReference type="InterPro" id="IPR032267">
    <property type="entry name" value="DUF4832"/>
</dbReference>
<dbReference type="Proteomes" id="UP000273001">
    <property type="component" value="Chromosome"/>
</dbReference>
<keyword evidence="5" id="KW-1185">Reference proteome</keyword>
<feature type="transmembrane region" description="Helical" evidence="2">
    <location>
        <begin position="50"/>
        <end position="68"/>
    </location>
</feature>
<dbReference type="Pfam" id="PF16116">
    <property type="entry name" value="DUF4832"/>
    <property type="match status" value="1"/>
</dbReference>
<organism evidence="4 5">
    <name type="scientific">Actinomyces lilanjuaniae</name>
    <dbReference type="NCBI Taxonomy" id="2321394"/>
    <lineage>
        <taxon>Bacteria</taxon>
        <taxon>Bacillati</taxon>
        <taxon>Actinomycetota</taxon>
        <taxon>Actinomycetes</taxon>
        <taxon>Actinomycetales</taxon>
        <taxon>Actinomycetaceae</taxon>
        <taxon>Actinomyces</taxon>
    </lineage>
</organism>
<dbReference type="EMBL" id="CP032514">
    <property type="protein sequence ID" value="AYD90667.1"/>
    <property type="molecule type" value="Genomic_DNA"/>
</dbReference>
<feature type="compositionally biased region" description="Gly residues" evidence="1">
    <location>
        <begin position="518"/>
        <end position="530"/>
    </location>
</feature>
<dbReference type="RefSeq" id="WP_120205618.1">
    <property type="nucleotide sequence ID" value="NZ_CP032514.1"/>
</dbReference>
<evidence type="ECO:0000313" key="4">
    <source>
        <dbReference type="EMBL" id="AYD90667.1"/>
    </source>
</evidence>
<evidence type="ECO:0000259" key="3">
    <source>
        <dbReference type="Pfam" id="PF16116"/>
    </source>
</evidence>
<evidence type="ECO:0000256" key="2">
    <source>
        <dbReference type="SAM" id="Phobius"/>
    </source>
</evidence>
<name>A0ABN5PUB1_9ACTO</name>
<sequence>MTHLPIDGVPAQVPAEDPGDAPGSLGSRRVGAVWDRVAAGWGGRRGRRRAVVSIVGIVIVAVLLAAGLRACLPLGAWEELPRTVAPVSNPLKGMLPYAPEDPQADPDLSDSALPHTMEWLYLPLSDVVTGPDAYDWTVLESHLEAIAARGHHTVLRFYMDFPGRPSGVPPYLVEDGLVTTRSYSFYHNGVQGSAASVSPDYNDPDTMTMLTGFVSAFGERYDGDPRLGFVTQGLVGFWGEGHTWPMDGTVSSDNPRGEDWMASEANQKALVEAWDEAFDTTPTQMRYPTSWSASHDVGYHDDSFGYATLDTTDWHFMALMRTAGATQAWQTSPIGGEVYPGIQDCVLTDPDDCGSAQDVAAGRDIDLTASIQATHATWLLDDWVFTGDMGEQERRLAAESSASTGYELAATRWRARGSEVEVEIVNDGVAPFYYSWQVEVVVLDSGGTVVERTALNGDLRQVLPGTAVTFSGTLDVPEEQATVLLRVVNPLEGGAPLRLANAGQDQDLEGYLTLGRLGPTGSGSRGGRGSPEGRARSF</sequence>
<evidence type="ECO:0000256" key="1">
    <source>
        <dbReference type="SAM" id="MobiDB-lite"/>
    </source>
</evidence>
<keyword evidence="2" id="KW-0472">Membrane</keyword>
<dbReference type="Gene3D" id="3.20.20.80">
    <property type="entry name" value="Glycosidases"/>
    <property type="match status" value="1"/>
</dbReference>
<keyword evidence="2" id="KW-1133">Transmembrane helix</keyword>
<reference evidence="4 5" key="1">
    <citation type="submission" date="2018-09" db="EMBL/GenBank/DDBJ databases">
        <authorList>
            <person name="Li J."/>
        </authorList>
    </citation>
    <scope>NUCLEOTIDE SEQUENCE [LARGE SCALE GENOMIC DNA]</scope>
    <source>
        <strain evidence="4 5">2129</strain>
    </source>
</reference>
<gene>
    <name evidence="4" type="ORF">D5R93_12855</name>
</gene>
<feature type="region of interest" description="Disordered" evidence="1">
    <location>
        <begin position="512"/>
        <end position="538"/>
    </location>
</feature>
<feature type="region of interest" description="Disordered" evidence="1">
    <location>
        <begin position="1"/>
        <end position="27"/>
    </location>
</feature>
<evidence type="ECO:0000313" key="5">
    <source>
        <dbReference type="Proteomes" id="UP000273001"/>
    </source>
</evidence>
<proteinExistence type="predicted"/>
<feature type="domain" description="DUF4832" evidence="3">
    <location>
        <begin position="333"/>
        <end position="482"/>
    </location>
</feature>
<keyword evidence="2" id="KW-0812">Transmembrane</keyword>